<dbReference type="RefSeq" id="WP_301127222.1">
    <property type="nucleotide sequence ID" value="NZ_JAUHPV010000003.1"/>
</dbReference>
<name>A0ABT8G095_9MICO</name>
<sequence length="110" mass="11420">MPQTGALAMTSESVVTLSVRRWNVRDHARFWTTELAPSLAAAAIGVIGAIAVAAVVEPGDARLSVLAVVLGTCGLAYPAAMALYIAKSRPPHGFDVVSHEASRPAPSLQD</sequence>
<organism evidence="2 3">
    <name type="scientific">Demequina zhanjiangensis</name>
    <dbReference type="NCBI Taxonomy" id="3051659"/>
    <lineage>
        <taxon>Bacteria</taxon>
        <taxon>Bacillati</taxon>
        <taxon>Actinomycetota</taxon>
        <taxon>Actinomycetes</taxon>
        <taxon>Micrococcales</taxon>
        <taxon>Demequinaceae</taxon>
        <taxon>Demequina</taxon>
    </lineage>
</organism>
<evidence type="ECO:0000313" key="2">
    <source>
        <dbReference type="EMBL" id="MDN4472553.1"/>
    </source>
</evidence>
<feature type="transmembrane region" description="Helical" evidence="1">
    <location>
        <begin position="35"/>
        <end position="56"/>
    </location>
</feature>
<keyword evidence="1" id="KW-0812">Transmembrane</keyword>
<dbReference type="EMBL" id="JAUHPV010000003">
    <property type="protein sequence ID" value="MDN4472553.1"/>
    <property type="molecule type" value="Genomic_DNA"/>
</dbReference>
<protein>
    <submittedName>
        <fullName evidence="2">Uncharacterized protein</fullName>
    </submittedName>
</protein>
<keyword evidence="1" id="KW-0472">Membrane</keyword>
<dbReference type="Proteomes" id="UP001172738">
    <property type="component" value="Unassembled WGS sequence"/>
</dbReference>
<proteinExistence type="predicted"/>
<keyword evidence="3" id="KW-1185">Reference proteome</keyword>
<comment type="caution">
    <text evidence="2">The sequence shown here is derived from an EMBL/GenBank/DDBJ whole genome shotgun (WGS) entry which is preliminary data.</text>
</comment>
<reference evidence="2" key="1">
    <citation type="submission" date="2023-06" db="EMBL/GenBank/DDBJ databases">
        <title>SYSU T00b26.</title>
        <authorList>
            <person name="Gao L."/>
            <person name="Fang B.-Z."/>
            <person name="Li W.-J."/>
        </authorList>
    </citation>
    <scope>NUCLEOTIDE SEQUENCE</scope>
    <source>
        <strain evidence="2">SYSU T00b26</strain>
    </source>
</reference>
<evidence type="ECO:0000313" key="3">
    <source>
        <dbReference type="Proteomes" id="UP001172738"/>
    </source>
</evidence>
<feature type="transmembrane region" description="Helical" evidence="1">
    <location>
        <begin position="63"/>
        <end position="86"/>
    </location>
</feature>
<accession>A0ABT8G095</accession>
<gene>
    <name evidence="2" type="ORF">QQX04_06055</name>
</gene>
<evidence type="ECO:0000256" key="1">
    <source>
        <dbReference type="SAM" id="Phobius"/>
    </source>
</evidence>
<keyword evidence="1" id="KW-1133">Transmembrane helix</keyword>